<evidence type="ECO:0000256" key="10">
    <source>
        <dbReference type="SAM" id="MobiDB-lite"/>
    </source>
</evidence>
<organism evidence="11 12">
    <name type="scientific">Babesia ovata</name>
    <dbReference type="NCBI Taxonomy" id="189622"/>
    <lineage>
        <taxon>Eukaryota</taxon>
        <taxon>Sar</taxon>
        <taxon>Alveolata</taxon>
        <taxon>Apicomplexa</taxon>
        <taxon>Aconoidasida</taxon>
        <taxon>Piroplasmida</taxon>
        <taxon>Babesiidae</taxon>
        <taxon>Babesia</taxon>
    </lineage>
</organism>
<evidence type="ECO:0000256" key="5">
    <source>
        <dbReference type="ARBA" id="ARBA00022737"/>
    </source>
</evidence>
<keyword evidence="2 9" id="KW-0853">WD repeat</keyword>
<feature type="compositionally biased region" description="Polar residues" evidence="10">
    <location>
        <begin position="21"/>
        <end position="36"/>
    </location>
</feature>
<protein>
    <recommendedName>
        <fullName evidence="8">Pre-mRNA-processing factor 17</fullName>
    </recommendedName>
</protein>
<dbReference type="InterPro" id="IPR015943">
    <property type="entry name" value="WD40/YVTN_repeat-like_dom_sf"/>
</dbReference>
<proteinExistence type="predicted"/>
<feature type="repeat" description="WD" evidence="9">
    <location>
        <begin position="737"/>
        <end position="770"/>
    </location>
</feature>
<evidence type="ECO:0000313" key="12">
    <source>
        <dbReference type="Proteomes" id="UP000236319"/>
    </source>
</evidence>
<evidence type="ECO:0000256" key="9">
    <source>
        <dbReference type="PROSITE-ProRule" id="PRU00221"/>
    </source>
</evidence>
<evidence type="ECO:0000256" key="1">
    <source>
        <dbReference type="ARBA" id="ARBA00004123"/>
    </source>
</evidence>
<dbReference type="AlphaFoldDB" id="A0A2H6K7V8"/>
<keyword evidence="7" id="KW-0539">Nucleus</keyword>
<keyword evidence="3" id="KW-0507">mRNA processing</keyword>
<dbReference type="InterPro" id="IPR032847">
    <property type="entry name" value="PRPF17"/>
</dbReference>
<reference evidence="11 12" key="1">
    <citation type="journal article" date="2017" name="BMC Genomics">
        <title>Whole-genome assembly of Babesia ovata and comparative genomics between closely related pathogens.</title>
        <authorList>
            <person name="Yamagishi J."/>
            <person name="Asada M."/>
            <person name="Hakimi H."/>
            <person name="Tanaka T.Q."/>
            <person name="Sugimoto C."/>
            <person name="Kawazu S."/>
        </authorList>
    </citation>
    <scope>NUCLEOTIDE SEQUENCE [LARGE SCALE GENOMIC DNA]</scope>
    <source>
        <strain evidence="11 12">Miyake</strain>
    </source>
</reference>
<evidence type="ECO:0000256" key="4">
    <source>
        <dbReference type="ARBA" id="ARBA00022728"/>
    </source>
</evidence>
<dbReference type="PROSITE" id="PS50082">
    <property type="entry name" value="WD_REPEATS_2"/>
    <property type="match status" value="4"/>
</dbReference>
<evidence type="ECO:0000256" key="8">
    <source>
        <dbReference type="ARBA" id="ARBA00068146"/>
    </source>
</evidence>
<dbReference type="PANTHER" id="PTHR43979">
    <property type="entry name" value="PRE-MRNA-PROCESSING FACTOR 17"/>
    <property type="match status" value="1"/>
</dbReference>
<dbReference type="FunFam" id="2.130.10.10:FF:000034">
    <property type="entry name" value="Pre-mRNA-processing factor 17, putative"/>
    <property type="match status" value="1"/>
</dbReference>
<dbReference type="PANTHER" id="PTHR43979:SF1">
    <property type="entry name" value="PRE-MRNA-PROCESSING FACTOR 17"/>
    <property type="match status" value="1"/>
</dbReference>
<dbReference type="OrthoDB" id="10257301at2759"/>
<dbReference type="VEuPathDB" id="PiroplasmaDB:BOVATA_005740"/>
<evidence type="ECO:0000256" key="2">
    <source>
        <dbReference type="ARBA" id="ARBA00022574"/>
    </source>
</evidence>
<evidence type="ECO:0000256" key="6">
    <source>
        <dbReference type="ARBA" id="ARBA00023187"/>
    </source>
</evidence>
<keyword evidence="4" id="KW-0747">Spliceosome</keyword>
<evidence type="ECO:0000256" key="3">
    <source>
        <dbReference type="ARBA" id="ARBA00022664"/>
    </source>
</evidence>
<dbReference type="RefSeq" id="XP_028865324.1">
    <property type="nucleotide sequence ID" value="XM_029009491.1"/>
</dbReference>
<dbReference type="InterPro" id="IPR036322">
    <property type="entry name" value="WD40_repeat_dom_sf"/>
</dbReference>
<dbReference type="EMBL" id="BDSA01000001">
    <property type="protein sequence ID" value="GBE59081.1"/>
    <property type="molecule type" value="Genomic_DNA"/>
</dbReference>
<feature type="repeat" description="WD" evidence="9">
    <location>
        <begin position="519"/>
        <end position="561"/>
    </location>
</feature>
<dbReference type="GO" id="GO:0000398">
    <property type="term" value="P:mRNA splicing, via spliceosome"/>
    <property type="evidence" value="ECO:0007669"/>
    <property type="project" value="InterPro"/>
</dbReference>
<feature type="repeat" description="WD" evidence="9">
    <location>
        <begin position="604"/>
        <end position="636"/>
    </location>
</feature>
<name>A0A2H6K7V8_9APIC</name>
<keyword evidence="5" id="KW-0677">Repeat</keyword>
<comment type="subcellular location">
    <subcellularLocation>
        <location evidence="1">Nucleus</location>
    </subcellularLocation>
</comment>
<evidence type="ECO:0000256" key="7">
    <source>
        <dbReference type="ARBA" id="ARBA00023242"/>
    </source>
</evidence>
<dbReference type="GO" id="GO:0003729">
    <property type="term" value="F:mRNA binding"/>
    <property type="evidence" value="ECO:0007669"/>
    <property type="project" value="TreeGrafter"/>
</dbReference>
<keyword evidence="12" id="KW-1185">Reference proteome</keyword>
<evidence type="ECO:0000313" key="11">
    <source>
        <dbReference type="EMBL" id="GBE59081.1"/>
    </source>
</evidence>
<dbReference type="GO" id="GO:0071013">
    <property type="term" value="C:catalytic step 2 spliceosome"/>
    <property type="evidence" value="ECO:0007669"/>
    <property type="project" value="InterPro"/>
</dbReference>
<dbReference type="Gene3D" id="2.130.10.10">
    <property type="entry name" value="YVTN repeat-like/Quinoprotein amine dehydrogenase"/>
    <property type="match status" value="1"/>
</dbReference>
<dbReference type="InterPro" id="IPR001680">
    <property type="entry name" value="WD40_rpt"/>
</dbReference>
<dbReference type="CDD" id="cd00200">
    <property type="entry name" value="WD40"/>
    <property type="match status" value="1"/>
</dbReference>
<dbReference type="SUPFAM" id="SSF50978">
    <property type="entry name" value="WD40 repeat-like"/>
    <property type="match status" value="1"/>
</dbReference>
<feature type="repeat" description="WD" evidence="9">
    <location>
        <begin position="475"/>
        <end position="517"/>
    </location>
</feature>
<keyword evidence="6" id="KW-0508">mRNA splicing</keyword>
<dbReference type="SMART" id="SM00320">
    <property type="entry name" value="WD40"/>
    <property type="match status" value="6"/>
</dbReference>
<feature type="region of interest" description="Disordered" evidence="10">
    <location>
        <begin position="1"/>
        <end position="36"/>
    </location>
</feature>
<gene>
    <name evidence="11" type="ORF">BOVATA_005740</name>
</gene>
<feature type="region of interest" description="Disordered" evidence="10">
    <location>
        <begin position="69"/>
        <end position="104"/>
    </location>
</feature>
<feature type="compositionally biased region" description="Low complexity" evidence="10">
    <location>
        <begin position="80"/>
        <end position="91"/>
    </location>
</feature>
<dbReference type="Pfam" id="PF00400">
    <property type="entry name" value="WD40"/>
    <property type="match status" value="5"/>
</dbReference>
<accession>A0A2H6K7V8</accession>
<sequence>MDALTGYASDDSLPSGATAPITPTTRTSAGTQTQSPVACNKVHSGVPYGNNPRKFGLFPLDRIHPHFLAFGDRRSPPQPSQSNSPQQPVSPDRNLPIPPTQEEESVIGSGCTCLVHEATESPLTQCFADVDTLDPEVSDEVYPPTSRIHASYRLKQLEKAEGINEGNAVHRDGGYKPVTEEPALAVMPDGRIGVVSVVLGSRNNAKGLVRVSGADADAGSTIAEPEVIERKMQRVEANATALMQSRLREHTRNSKDMVMLNYPVGHPSHQSPSLITQKSPQKYQERSVDRTARVPASVGGTFATPAGVTEKTYVDLISFEDELHDGNRRVCLAHQRDADTKRPRRLTESEAAADGNFGPWRPYEEAAPVEAAIVPNWKPKPKLPVLEKNMYKMIAQADLAFPSCAPDVAVGRNKVAFQDGYPVTSFDGVVVSRFHRTVDPNAPPSRSWVLPPRHVRMAAPDDYKSFLPKKEVHTYVGHTMAVHAIRYIPRTGHCLLSASMDGFVKIWDAHNNRSCLRTYKGHCKGVRDISFANAYGTKFYSCGFDSRVILWDTEYGKVLGVYEQEALPYCVTVYPKDEGIFIIGGSNRKACQFDARTGQKSLEYNAHMSNVNTVTFFNDDRSLMTTGDDRQIVIWEYNLPVAVKHLSDPSMHSIPAVAAHPSDKFMLAQAMSNQILVYEASGSRFRLFGAKRFKGHLCTGYAIRPTCSPDGRFVASGDARGRVYLWDWLSCRNLVTLEGHKSVTVDCQWHPQQPSRLATCSWDGTIKLWD</sequence>
<dbReference type="Proteomes" id="UP000236319">
    <property type="component" value="Unassembled WGS sequence"/>
</dbReference>
<dbReference type="PROSITE" id="PS50294">
    <property type="entry name" value="WD_REPEATS_REGION"/>
    <property type="match status" value="3"/>
</dbReference>
<comment type="caution">
    <text evidence="11">The sequence shown here is derived from an EMBL/GenBank/DDBJ whole genome shotgun (WGS) entry which is preliminary data.</text>
</comment>
<dbReference type="GeneID" id="39872851"/>